<feature type="compositionally biased region" description="Basic and acidic residues" evidence="1">
    <location>
        <begin position="41"/>
        <end position="52"/>
    </location>
</feature>
<dbReference type="EMBL" id="JANPWB010000001">
    <property type="protein sequence ID" value="KAJ1214054.1"/>
    <property type="molecule type" value="Genomic_DNA"/>
</dbReference>
<reference evidence="2" key="1">
    <citation type="journal article" date="2022" name="bioRxiv">
        <title>Sequencing and chromosome-scale assembly of the giantPleurodeles waltlgenome.</title>
        <authorList>
            <person name="Brown T."/>
            <person name="Elewa A."/>
            <person name="Iarovenko S."/>
            <person name="Subramanian E."/>
            <person name="Araus A.J."/>
            <person name="Petzold A."/>
            <person name="Susuki M."/>
            <person name="Suzuki K.-i.T."/>
            <person name="Hayashi T."/>
            <person name="Toyoda A."/>
            <person name="Oliveira C."/>
            <person name="Osipova E."/>
            <person name="Leigh N.D."/>
            <person name="Simon A."/>
            <person name="Yun M.H."/>
        </authorList>
    </citation>
    <scope>NUCLEOTIDE SEQUENCE</scope>
    <source>
        <strain evidence="2">20211129_DDA</strain>
        <tissue evidence="2">Liver</tissue>
    </source>
</reference>
<dbReference type="Proteomes" id="UP001066276">
    <property type="component" value="Chromosome 1_1"/>
</dbReference>
<dbReference type="AlphaFoldDB" id="A0AAV7WJ21"/>
<evidence type="ECO:0000313" key="3">
    <source>
        <dbReference type="Proteomes" id="UP001066276"/>
    </source>
</evidence>
<accession>A0AAV7WJ21</accession>
<evidence type="ECO:0000313" key="2">
    <source>
        <dbReference type="EMBL" id="KAJ1214054.1"/>
    </source>
</evidence>
<protein>
    <submittedName>
        <fullName evidence="2">Uncharacterized protein</fullName>
    </submittedName>
</protein>
<proteinExistence type="predicted"/>
<name>A0AAV7WJ21_PLEWA</name>
<comment type="caution">
    <text evidence="2">The sequence shown here is derived from an EMBL/GenBank/DDBJ whole genome shotgun (WGS) entry which is preliminary data.</text>
</comment>
<keyword evidence="3" id="KW-1185">Reference proteome</keyword>
<gene>
    <name evidence="2" type="ORF">NDU88_001682</name>
</gene>
<feature type="region of interest" description="Disordered" evidence="1">
    <location>
        <begin position="83"/>
        <end position="118"/>
    </location>
</feature>
<feature type="region of interest" description="Disordered" evidence="1">
    <location>
        <begin position="22"/>
        <end position="55"/>
    </location>
</feature>
<evidence type="ECO:0000256" key="1">
    <source>
        <dbReference type="SAM" id="MobiDB-lite"/>
    </source>
</evidence>
<organism evidence="2 3">
    <name type="scientific">Pleurodeles waltl</name>
    <name type="common">Iberian ribbed newt</name>
    <dbReference type="NCBI Taxonomy" id="8319"/>
    <lineage>
        <taxon>Eukaryota</taxon>
        <taxon>Metazoa</taxon>
        <taxon>Chordata</taxon>
        <taxon>Craniata</taxon>
        <taxon>Vertebrata</taxon>
        <taxon>Euteleostomi</taxon>
        <taxon>Amphibia</taxon>
        <taxon>Batrachia</taxon>
        <taxon>Caudata</taxon>
        <taxon>Salamandroidea</taxon>
        <taxon>Salamandridae</taxon>
        <taxon>Pleurodelinae</taxon>
        <taxon>Pleurodeles</taxon>
    </lineage>
</organism>
<sequence>MGWGDTAHPQFGGEIKRILLPRQKSLCGPRGTARGIAKGAKIKDVSDEENQRRSKKQIIAKMTHGRAEEEPVRPTKIRVDATVCGGCNGEKPRGSTPTPKDRGGTRYLKPNPIHSDCGREEYKRQAGCHKDGAAKSVLLGRPDGRDTEVFW</sequence>